<reference evidence="4 5" key="1">
    <citation type="submission" date="2023-07" db="EMBL/GenBank/DDBJ databases">
        <title>Sequencing the genomes of 1000 actinobacteria strains.</title>
        <authorList>
            <person name="Klenk H.-P."/>
        </authorList>
    </citation>
    <scope>NUCLEOTIDE SEQUENCE [LARGE SCALE GENOMIC DNA]</scope>
    <source>
        <strain evidence="4 5">DSM 44711</strain>
    </source>
</reference>
<dbReference type="InterPro" id="IPR052196">
    <property type="entry name" value="Bact_Kbp"/>
</dbReference>
<comment type="caution">
    <text evidence="4">The sequence shown here is derived from an EMBL/GenBank/DDBJ whole genome shotgun (WGS) entry which is preliminary data.</text>
</comment>
<evidence type="ECO:0000313" key="5">
    <source>
        <dbReference type="Proteomes" id="UP001183629"/>
    </source>
</evidence>
<accession>A0AAE3ZUV0</accession>
<gene>
    <name evidence="4" type="ORF">J2S44_005425</name>
</gene>
<proteinExistence type="predicted"/>
<evidence type="ECO:0000256" key="1">
    <source>
        <dbReference type="SAM" id="MobiDB-lite"/>
    </source>
</evidence>
<feature type="transmembrane region" description="Helical" evidence="2">
    <location>
        <begin position="235"/>
        <end position="258"/>
    </location>
</feature>
<evidence type="ECO:0000256" key="2">
    <source>
        <dbReference type="SAM" id="Phobius"/>
    </source>
</evidence>
<evidence type="ECO:0000313" key="4">
    <source>
        <dbReference type="EMBL" id="MDR7325175.1"/>
    </source>
</evidence>
<protein>
    <submittedName>
        <fullName evidence="4">Uncharacterized protein</fullName>
    </submittedName>
</protein>
<dbReference type="PANTHER" id="PTHR34700">
    <property type="entry name" value="POTASSIUM BINDING PROTEIN KBP"/>
    <property type="match status" value="1"/>
</dbReference>
<keyword evidence="3" id="KW-0732">Signal</keyword>
<name>A0AAE3ZUV0_9ACTN</name>
<dbReference type="PANTHER" id="PTHR34700:SF4">
    <property type="entry name" value="PHAGE-LIKE ELEMENT PBSX PROTEIN XKDP"/>
    <property type="match status" value="1"/>
</dbReference>
<dbReference type="EMBL" id="JAVDYC010000001">
    <property type="protein sequence ID" value="MDR7325175.1"/>
    <property type="molecule type" value="Genomic_DNA"/>
</dbReference>
<feature type="compositionally biased region" description="Low complexity" evidence="1">
    <location>
        <begin position="267"/>
        <end position="282"/>
    </location>
</feature>
<dbReference type="Proteomes" id="UP001183629">
    <property type="component" value="Unassembled WGS sequence"/>
</dbReference>
<organism evidence="4 5">
    <name type="scientific">Catenuloplanes niger</name>
    <dbReference type="NCBI Taxonomy" id="587534"/>
    <lineage>
        <taxon>Bacteria</taxon>
        <taxon>Bacillati</taxon>
        <taxon>Actinomycetota</taxon>
        <taxon>Actinomycetes</taxon>
        <taxon>Micromonosporales</taxon>
        <taxon>Micromonosporaceae</taxon>
        <taxon>Catenuloplanes</taxon>
    </lineage>
</organism>
<dbReference type="AlphaFoldDB" id="A0AAE3ZUV0"/>
<feature type="signal peptide" evidence="3">
    <location>
        <begin position="1"/>
        <end position="28"/>
    </location>
</feature>
<feature type="region of interest" description="Disordered" evidence="1">
    <location>
        <begin position="267"/>
        <end position="311"/>
    </location>
</feature>
<feature type="chain" id="PRO_5042049886" evidence="3">
    <location>
        <begin position="29"/>
        <end position="570"/>
    </location>
</feature>
<feature type="compositionally biased region" description="Gly residues" evidence="1">
    <location>
        <begin position="291"/>
        <end position="301"/>
    </location>
</feature>
<keyword evidence="5" id="KW-1185">Reference proteome</keyword>
<sequence>MPRHPVRRVSTVVLPLLLAVTVGGPALAAPASPVPAVPAVAVTASPSVEDRDLLKWYRVQPSFDGEPEFLHAIAERLLGDGNRYTEIFELNKGRVQADGKALEKPEVLAPGWVLFLPADATGDGVETGQLWYRVQPSFDGEPEFLHAIAERLLGDGERYTEIFELNKGRTQPDGAALETPERVAPGWILTLPADARGEGIGAGPLPEGAAAAPSAPATTAAAQAPAAGRTGGFPVLLAVLIVLAVLLVAGAVAGFLVVRRRAAPAGAAPGRAVHAGGPAPAGDGRRTGVGRRAGVGRGAGVGRRAAKDRPELAPPARTFDTAASWTIDRALSVLVAAAGAAGRPVPPVYGVSLDEQSMSLRLASPDTDTVEPWEPAENGRVWRARLRDLQALPAVTVGSPTPRLVTLGTAGGTRELIDLGQATGVISITGDAAASRALIGAWAEELTGSPWSGTVRVVAGDVRPHLDGGERLVSLGSVRDAVTAAEGDRSADAFALRGNPSGEGPGVLILGSAPGAKDLERVQALLTGPHATWVVVVLGQTRYDRWRFTVAADGRLDAGALGLTVYTRGR</sequence>
<keyword evidence="2" id="KW-0812">Transmembrane</keyword>
<keyword evidence="2" id="KW-1133">Transmembrane helix</keyword>
<dbReference type="RefSeq" id="WP_310419671.1">
    <property type="nucleotide sequence ID" value="NZ_JAVDYC010000001.1"/>
</dbReference>
<evidence type="ECO:0000256" key="3">
    <source>
        <dbReference type="SAM" id="SignalP"/>
    </source>
</evidence>
<keyword evidence="2" id="KW-0472">Membrane</keyword>